<dbReference type="CDD" id="cd00609">
    <property type="entry name" value="AAT_like"/>
    <property type="match status" value="1"/>
</dbReference>
<comment type="similarity">
    <text evidence="2">Belongs to the class-I pyridoxal-phosphate-dependent aminotransferase family.</text>
</comment>
<dbReference type="Gene3D" id="3.90.1150.10">
    <property type="entry name" value="Aspartate Aminotransferase, domain 1"/>
    <property type="match status" value="1"/>
</dbReference>
<comment type="cofactor">
    <cofactor evidence="1">
        <name>pyridoxal 5'-phosphate</name>
        <dbReference type="ChEBI" id="CHEBI:597326"/>
    </cofactor>
</comment>
<dbReference type="EC" id="2.6.1.1" evidence="7"/>
<evidence type="ECO:0000256" key="7">
    <source>
        <dbReference type="RuleBase" id="RU000480"/>
    </source>
</evidence>
<dbReference type="Gene3D" id="3.40.640.10">
    <property type="entry name" value="Type I PLP-dependent aspartate aminotransferase-like (Major domain)"/>
    <property type="match status" value="1"/>
</dbReference>
<dbReference type="GO" id="GO:0030170">
    <property type="term" value="F:pyridoxal phosphate binding"/>
    <property type="evidence" value="ECO:0007669"/>
    <property type="project" value="InterPro"/>
</dbReference>
<evidence type="ECO:0000256" key="4">
    <source>
        <dbReference type="ARBA" id="ARBA00022576"/>
    </source>
</evidence>
<evidence type="ECO:0000313" key="9">
    <source>
        <dbReference type="EMBL" id="KAF4336075.1"/>
    </source>
</evidence>
<reference evidence="9" key="2">
    <citation type="submission" date="2020-02" db="EMBL/GenBank/DDBJ databases">
        <title>Identification and distribution of gene clusters putatively required for synthesis of sphingolipid metabolism inhibitors in phylogenetically diverse species of the filamentous fungus Fusarium.</title>
        <authorList>
            <person name="Kim H.-S."/>
            <person name="Busman M."/>
            <person name="Brown D.W."/>
            <person name="Divon H."/>
            <person name="Uhlig S."/>
            <person name="Proctor R.H."/>
        </authorList>
    </citation>
    <scope>NUCLEOTIDE SEQUENCE</scope>
    <source>
        <strain evidence="9">NRRL 25174</strain>
    </source>
</reference>
<dbReference type="InterPro" id="IPR015424">
    <property type="entry name" value="PyrdxlP-dep_Trfase"/>
</dbReference>
<dbReference type="NCBIfam" id="NF006719">
    <property type="entry name" value="PRK09257.1"/>
    <property type="match status" value="1"/>
</dbReference>
<dbReference type="EMBL" id="PVQB02000519">
    <property type="protein sequence ID" value="KAF4336075.1"/>
    <property type="molecule type" value="Genomic_DNA"/>
</dbReference>
<dbReference type="InterPro" id="IPR015422">
    <property type="entry name" value="PyrdxlP-dep_Trfase_small"/>
</dbReference>
<evidence type="ECO:0000259" key="8">
    <source>
        <dbReference type="Pfam" id="PF00155"/>
    </source>
</evidence>
<keyword evidence="6" id="KW-0663">Pyridoxal phosphate</keyword>
<comment type="caution">
    <text evidence="9">The sequence shown here is derived from an EMBL/GenBank/DDBJ whole genome shotgun (WGS) entry which is preliminary data.</text>
</comment>
<dbReference type="GO" id="GO:0006532">
    <property type="term" value="P:aspartate biosynthetic process"/>
    <property type="evidence" value="ECO:0007669"/>
    <property type="project" value="TreeGrafter"/>
</dbReference>
<evidence type="ECO:0000313" key="10">
    <source>
        <dbReference type="Proteomes" id="UP000730481"/>
    </source>
</evidence>
<feature type="domain" description="Aminotransferase class I/classII large" evidence="8">
    <location>
        <begin position="40"/>
        <end position="426"/>
    </location>
</feature>
<dbReference type="Pfam" id="PF00155">
    <property type="entry name" value="Aminotran_1_2"/>
    <property type="match status" value="1"/>
</dbReference>
<dbReference type="OrthoDB" id="6752799at2759"/>
<protein>
    <recommendedName>
        <fullName evidence="7">Aspartate aminotransferase</fullName>
        <ecNumber evidence="7">2.6.1.1</ecNumber>
    </recommendedName>
</protein>
<dbReference type="FunFam" id="3.40.640.10:FF:000066">
    <property type="entry name" value="Aspartate aminotransferase"/>
    <property type="match status" value="1"/>
</dbReference>
<dbReference type="InterPro" id="IPR004839">
    <property type="entry name" value="Aminotransferase_I/II_large"/>
</dbReference>
<dbReference type="InterPro" id="IPR000796">
    <property type="entry name" value="Asp_trans"/>
</dbReference>
<evidence type="ECO:0000256" key="6">
    <source>
        <dbReference type="ARBA" id="ARBA00022898"/>
    </source>
</evidence>
<evidence type="ECO:0000256" key="1">
    <source>
        <dbReference type="ARBA" id="ARBA00001933"/>
    </source>
</evidence>
<dbReference type="GO" id="GO:0004069">
    <property type="term" value="F:L-aspartate:2-oxoglutarate aminotransferase activity"/>
    <property type="evidence" value="ECO:0007669"/>
    <property type="project" value="UniProtKB-EC"/>
</dbReference>
<dbReference type="GO" id="GO:0005829">
    <property type="term" value="C:cytosol"/>
    <property type="evidence" value="ECO:0007669"/>
    <property type="project" value="TreeGrafter"/>
</dbReference>
<dbReference type="PANTHER" id="PTHR11879">
    <property type="entry name" value="ASPARTATE AMINOTRANSFERASE"/>
    <property type="match status" value="1"/>
</dbReference>
<dbReference type="AlphaFoldDB" id="A0A9P5AC03"/>
<dbReference type="Proteomes" id="UP000730481">
    <property type="component" value="Unassembled WGS sequence"/>
</dbReference>
<dbReference type="PROSITE" id="PS00105">
    <property type="entry name" value="AA_TRANSFER_CLASS_1"/>
    <property type="match status" value="1"/>
</dbReference>
<comment type="subunit">
    <text evidence="3 7">Homodimer.</text>
</comment>
<sequence length="436" mass="48723">MTAITNPTQPNDSFFGRAEYYAPDPIFALTEAYHKDPSPNKVNLGQGAYRDEYGLPLVLPCVEKALGLLNERELDHEYLPILGLTGFRERVAELVIGKDILESKKERVASCQTLSGTGSLHLLGKLIAHCQTRKPKILIPQPTWSNHNHIYGSLGFECIPFRYYDPYTKSLDFEAYMIALNEAEPGTVVILHACAHNPTGCDPSQDQWKQIGQVVKERKLFPAFDAAYLGFNSGSFDLDVFPIRHFVNELELEAAICVSFAKNMGLYGERVGCLVLHTSSSEAATNSTSVLERLQRGEISNPPAYGAKIVETVLSNPELTNTWYEDMANMSNRISSMRNCLYNSLLDHGKKLRFTATYTHTDMAYAATPGLWKHLIRQSGMFGFLGLSPNVVKELRETYHIYMADNSRISLSGLNESNVEYVAASIAACVRREVQY</sequence>
<comment type="catalytic activity">
    <reaction evidence="7">
        <text>L-aspartate + 2-oxoglutarate = oxaloacetate + L-glutamate</text>
        <dbReference type="Rhea" id="RHEA:21824"/>
        <dbReference type="ChEBI" id="CHEBI:16452"/>
        <dbReference type="ChEBI" id="CHEBI:16810"/>
        <dbReference type="ChEBI" id="CHEBI:29985"/>
        <dbReference type="ChEBI" id="CHEBI:29991"/>
        <dbReference type="EC" id="2.6.1.1"/>
    </reaction>
</comment>
<dbReference type="PANTHER" id="PTHR11879:SF55">
    <property type="entry name" value="GLUTAMATE OXALOACETATE TRANSAMINASE 1, ISOFORM B"/>
    <property type="match status" value="1"/>
</dbReference>
<gene>
    <name evidence="9" type="ORF">FBEOM_10071</name>
</gene>
<dbReference type="InterPro" id="IPR015421">
    <property type="entry name" value="PyrdxlP-dep_Trfase_major"/>
</dbReference>
<evidence type="ECO:0000256" key="5">
    <source>
        <dbReference type="ARBA" id="ARBA00022679"/>
    </source>
</evidence>
<evidence type="ECO:0000256" key="3">
    <source>
        <dbReference type="ARBA" id="ARBA00011738"/>
    </source>
</evidence>
<proteinExistence type="inferred from homology"/>
<keyword evidence="4 7" id="KW-0032">Aminotransferase</keyword>
<keyword evidence="10" id="KW-1185">Reference proteome</keyword>
<evidence type="ECO:0000256" key="2">
    <source>
        <dbReference type="ARBA" id="ARBA00007441"/>
    </source>
</evidence>
<comment type="miscellaneous">
    <text evidence="7">In eukaryotes there are cytoplasmic, mitochondrial and chloroplastic isozymes.</text>
</comment>
<dbReference type="PRINTS" id="PR00799">
    <property type="entry name" value="TRANSAMINASE"/>
</dbReference>
<accession>A0A9P5AC03</accession>
<organism evidence="9 10">
    <name type="scientific">Fusarium beomiforme</name>
    <dbReference type="NCBI Taxonomy" id="44412"/>
    <lineage>
        <taxon>Eukaryota</taxon>
        <taxon>Fungi</taxon>
        <taxon>Dikarya</taxon>
        <taxon>Ascomycota</taxon>
        <taxon>Pezizomycotina</taxon>
        <taxon>Sordariomycetes</taxon>
        <taxon>Hypocreomycetidae</taxon>
        <taxon>Hypocreales</taxon>
        <taxon>Nectriaceae</taxon>
        <taxon>Fusarium</taxon>
        <taxon>Fusarium burgessii species complex</taxon>
    </lineage>
</organism>
<dbReference type="SUPFAM" id="SSF53383">
    <property type="entry name" value="PLP-dependent transferases"/>
    <property type="match status" value="1"/>
</dbReference>
<dbReference type="InterPro" id="IPR004838">
    <property type="entry name" value="NHTrfase_class1_PyrdxlP-BS"/>
</dbReference>
<name>A0A9P5AC03_9HYPO</name>
<reference evidence="9" key="1">
    <citation type="journal article" date="2017" name="Mycologia">
        <title>Fusarium algeriense, sp. nov., a novel toxigenic crown rot pathogen of durum wheat from Algeria is nested in the Fusarium burgessii species complex.</title>
        <authorList>
            <person name="Laraba I."/>
            <person name="Keddad A."/>
            <person name="Boureghda H."/>
            <person name="Abdallah N."/>
            <person name="Vaughan M.M."/>
            <person name="Proctor R.H."/>
            <person name="Busman M."/>
            <person name="O'Donnell K."/>
        </authorList>
    </citation>
    <scope>NUCLEOTIDE SEQUENCE</scope>
    <source>
        <strain evidence="9">NRRL 25174</strain>
    </source>
</reference>
<keyword evidence="5 7" id="KW-0808">Transferase</keyword>